<dbReference type="InterPro" id="IPR009057">
    <property type="entry name" value="Homeodomain-like_sf"/>
</dbReference>
<dbReference type="PROSITE" id="PS50977">
    <property type="entry name" value="HTH_TETR_2"/>
    <property type="match status" value="1"/>
</dbReference>
<dbReference type="PANTHER" id="PTHR30055">
    <property type="entry name" value="HTH-TYPE TRANSCRIPTIONAL REGULATOR RUTR"/>
    <property type="match status" value="1"/>
</dbReference>
<dbReference type="InterPro" id="IPR050109">
    <property type="entry name" value="HTH-type_TetR-like_transc_reg"/>
</dbReference>
<keyword evidence="7" id="KW-1185">Reference proteome</keyword>
<evidence type="ECO:0000313" key="6">
    <source>
        <dbReference type="EMBL" id="MFE8702259.1"/>
    </source>
</evidence>
<dbReference type="PROSITE" id="PS01081">
    <property type="entry name" value="HTH_TETR_1"/>
    <property type="match status" value="1"/>
</dbReference>
<dbReference type="Pfam" id="PF00440">
    <property type="entry name" value="TetR_N"/>
    <property type="match status" value="1"/>
</dbReference>
<keyword evidence="2 4" id="KW-0238">DNA-binding</keyword>
<gene>
    <name evidence="6" type="ORF">ACFYKX_16810</name>
</gene>
<protein>
    <submittedName>
        <fullName evidence="6">TetR/AcrR family transcriptional regulator</fullName>
    </submittedName>
</protein>
<evidence type="ECO:0000256" key="4">
    <source>
        <dbReference type="PROSITE-ProRule" id="PRU00335"/>
    </source>
</evidence>
<evidence type="ECO:0000313" key="7">
    <source>
        <dbReference type="Proteomes" id="UP001601059"/>
    </source>
</evidence>
<dbReference type="PRINTS" id="PR00455">
    <property type="entry name" value="HTHTETR"/>
</dbReference>
<reference evidence="6 7" key="1">
    <citation type="submission" date="2024-08" db="EMBL/GenBank/DDBJ databases">
        <title>Two novel Cytobacillus novel species.</title>
        <authorList>
            <person name="Liu G."/>
        </authorList>
    </citation>
    <scope>NUCLEOTIDE SEQUENCE [LARGE SCALE GENOMIC DNA]</scope>
    <source>
        <strain evidence="6 7">FJAT-54145</strain>
    </source>
</reference>
<dbReference type="PANTHER" id="PTHR30055:SF234">
    <property type="entry name" value="HTH-TYPE TRANSCRIPTIONAL REGULATOR BETI"/>
    <property type="match status" value="1"/>
</dbReference>
<feature type="DNA-binding region" description="H-T-H motif" evidence="4">
    <location>
        <begin position="30"/>
        <end position="49"/>
    </location>
</feature>
<evidence type="ECO:0000259" key="5">
    <source>
        <dbReference type="PROSITE" id="PS50977"/>
    </source>
</evidence>
<dbReference type="Gene3D" id="1.10.357.10">
    <property type="entry name" value="Tetracycline Repressor, domain 2"/>
    <property type="match status" value="1"/>
</dbReference>
<dbReference type="InterPro" id="IPR001647">
    <property type="entry name" value="HTH_TetR"/>
</dbReference>
<organism evidence="6 7">
    <name type="scientific">Cytobacillus spartinae</name>
    <dbReference type="NCBI Taxonomy" id="3299023"/>
    <lineage>
        <taxon>Bacteria</taxon>
        <taxon>Bacillati</taxon>
        <taxon>Bacillota</taxon>
        <taxon>Bacilli</taxon>
        <taxon>Bacillales</taxon>
        <taxon>Bacillaceae</taxon>
        <taxon>Cytobacillus</taxon>
    </lineage>
</organism>
<dbReference type="SUPFAM" id="SSF46689">
    <property type="entry name" value="Homeodomain-like"/>
    <property type="match status" value="1"/>
</dbReference>
<name>A0ABW6KDK6_9BACI</name>
<accession>A0ABW6KDK6</accession>
<keyword evidence="1" id="KW-0805">Transcription regulation</keyword>
<sequence>MVQVQKPEIKNAILREAKREFIENGFQQTSIRRIAKNANITSGNIYKYFSGKEVLFEHLVSTAKEGLYDYIKEKATRTKIHAADAPFDILEFAHLMSDYRDEILLLTDASAGTKYENTTEEIIKMITINIRLFLPNFGFPDNKSGDILARSVAVGLLSGLLEILRTSTDKGEINTSVTDYITFVFRSYM</sequence>
<evidence type="ECO:0000256" key="1">
    <source>
        <dbReference type="ARBA" id="ARBA00023015"/>
    </source>
</evidence>
<evidence type="ECO:0000256" key="3">
    <source>
        <dbReference type="ARBA" id="ARBA00023163"/>
    </source>
</evidence>
<dbReference type="EMBL" id="JBIACK010000009">
    <property type="protein sequence ID" value="MFE8702259.1"/>
    <property type="molecule type" value="Genomic_DNA"/>
</dbReference>
<proteinExistence type="predicted"/>
<dbReference type="Proteomes" id="UP001601059">
    <property type="component" value="Unassembled WGS sequence"/>
</dbReference>
<comment type="caution">
    <text evidence="6">The sequence shown here is derived from an EMBL/GenBank/DDBJ whole genome shotgun (WGS) entry which is preliminary data.</text>
</comment>
<evidence type="ECO:0000256" key="2">
    <source>
        <dbReference type="ARBA" id="ARBA00023125"/>
    </source>
</evidence>
<dbReference type="RefSeq" id="WP_389362229.1">
    <property type="nucleotide sequence ID" value="NZ_JBIACK010000009.1"/>
</dbReference>
<feature type="domain" description="HTH tetR-type" evidence="5">
    <location>
        <begin position="7"/>
        <end position="67"/>
    </location>
</feature>
<keyword evidence="3" id="KW-0804">Transcription</keyword>
<dbReference type="InterPro" id="IPR023772">
    <property type="entry name" value="DNA-bd_HTH_TetR-type_CS"/>
</dbReference>